<dbReference type="Proteomes" id="UP000315949">
    <property type="component" value="Unassembled WGS sequence"/>
</dbReference>
<feature type="region of interest" description="Disordered" evidence="1">
    <location>
        <begin position="81"/>
        <end position="136"/>
    </location>
</feature>
<keyword evidence="2" id="KW-0812">Transmembrane</keyword>
<name>A0A5C5TYD1_9GAMM</name>
<protein>
    <submittedName>
        <fullName evidence="3">Uncharacterized protein</fullName>
    </submittedName>
</protein>
<feature type="transmembrane region" description="Helical" evidence="2">
    <location>
        <begin position="58"/>
        <end position="75"/>
    </location>
</feature>
<dbReference type="OrthoDB" id="6057745at2"/>
<keyword evidence="4" id="KW-1185">Reference proteome</keyword>
<evidence type="ECO:0000256" key="2">
    <source>
        <dbReference type="SAM" id="Phobius"/>
    </source>
</evidence>
<evidence type="ECO:0000256" key="1">
    <source>
        <dbReference type="SAM" id="MobiDB-lite"/>
    </source>
</evidence>
<dbReference type="AlphaFoldDB" id="A0A5C5TYD1"/>
<organism evidence="3 4">
    <name type="scientific">Luteimonas wenzhouensis</name>
    <dbReference type="NCBI Taxonomy" id="2599615"/>
    <lineage>
        <taxon>Bacteria</taxon>
        <taxon>Pseudomonadati</taxon>
        <taxon>Pseudomonadota</taxon>
        <taxon>Gammaproteobacteria</taxon>
        <taxon>Lysobacterales</taxon>
        <taxon>Lysobacteraceae</taxon>
        <taxon>Luteimonas</taxon>
    </lineage>
</organism>
<keyword evidence="2" id="KW-0472">Membrane</keyword>
<dbReference type="RefSeq" id="WP_146312870.1">
    <property type="nucleotide sequence ID" value="NZ_VOHE01000005.1"/>
</dbReference>
<dbReference type="EMBL" id="VOHE01000005">
    <property type="protein sequence ID" value="TWT18305.1"/>
    <property type="molecule type" value="Genomic_DNA"/>
</dbReference>
<accession>A0A5C5TYD1</accession>
<comment type="caution">
    <text evidence="3">The sequence shown here is derived from an EMBL/GenBank/DDBJ whole genome shotgun (WGS) entry which is preliminary data.</text>
</comment>
<feature type="compositionally biased region" description="Basic and acidic residues" evidence="1">
    <location>
        <begin position="93"/>
        <end position="108"/>
    </location>
</feature>
<gene>
    <name evidence="3" type="ORF">FQY79_10465</name>
</gene>
<keyword evidence="2" id="KW-1133">Transmembrane helix</keyword>
<sequence>MSRLDSISGKMMDLVGQVGDSVRHTLPDGAGKWLQAGMALGAAKTGSRAVGGVLRRNPAVLAAAAVGIGAAWYAVHRYRRKQQANGDGQVIEGKARRVEARRASRKGDAPSGDGTSVRRRSSRARQATADTPAGNE</sequence>
<proteinExistence type="predicted"/>
<evidence type="ECO:0000313" key="4">
    <source>
        <dbReference type="Proteomes" id="UP000315949"/>
    </source>
</evidence>
<feature type="compositionally biased region" description="Low complexity" evidence="1">
    <location>
        <begin position="124"/>
        <end position="136"/>
    </location>
</feature>
<reference evidence="3 4" key="1">
    <citation type="submission" date="2019-07" db="EMBL/GenBank/DDBJ databases">
        <title>Luteimonas sp. YD-1 nov., isolated from acidic soil.</title>
        <authorList>
            <person name="Zhou J."/>
        </authorList>
    </citation>
    <scope>NUCLEOTIDE SEQUENCE [LARGE SCALE GENOMIC DNA]</scope>
    <source>
        <strain evidence="3 4">YD-1</strain>
    </source>
</reference>
<evidence type="ECO:0000313" key="3">
    <source>
        <dbReference type="EMBL" id="TWT18305.1"/>
    </source>
</evidence>